<feature type="domain" description="Tyrosine specific protein phosphatases" evidence="1">
    <location>
        <begin position="77"/>
        <end position="144"/>
    </location>
</feature>
<reference evidence="2 3" key="1">
    <citation type="journal article" date="2019" name="ACS Chem. Biol.">
        <title>Identification and Mobilization of a Cryptic Antibiotic Biosynthesis Gene Locus from a Human-Pathogenic Nocardia Isolate.</title>
        <authorList>
            <person name="Herisse M."/>
            <person name="Ishida K."/>
            <person name="Porter J.L."/>
            <person name="Howden B."/>
            <person name="Hertweck C."/>
            <person name="Stinear T.P."/>
            <person name="Pidot S.J."/>
        </authorList>
    </citation>
    <scope>NUCLEOTIDE SEQUENCE [LARGE SCALE GENOMIC DNA]</scope>
    <source>
        <strain evidence="2 3">AUSMDU00012717</strain>
    </source>
</reference>
<accession>A0A6G9Y7K6</accession>
<dbReference type="Proteomes" id="UP000503540">
    <property type="component" value="Chromosome"/>
</dbReference>
<protein>
    <submittedName>
        <fullName evidence="2">Protein phosphatase</fullName>
    </submittedName>
</protein>
<dbReference type="KEGG" id="nah:F5544_06235"/>
<dbReference type="PROSITE" id="PS50056">
    <property type="entry name" value="TYR_PHOSPHATASE_2"/>
    <property type="match status" value="1"/>
</dbReference>
<evidence type="ECO:0000259" key="1">
    <source>
        <dbReference type="PROSITE" id="PS50056"/>
    </source>
</evidence>
<dbReference type="AlphaFoldDB" id="A0A6G9Y7K6"/>
<name>A0A6G9Y7K6_9NOCA</name>
<sequence length="157" mass="17227">MVTRIGPAPMADEPWNEIVGGLSMGGHWVRGGVPVVVRAEFDVVVSLFQREGHGPGTDVEHHYLNIPDRPLLPEQLDEVFRLAELTAGAVDSGRRVLVRCEYGYNRSGLVVAGALGRLGYPVADAIELVRRRRSEWALHNQAFVEYLTNGHPGPHSA</sequence>
<organism evidence="2 3">
    <name type="scientific">Nocardia arthritidis</name>
    <dbReference type="NCBI Taxonomy" id="228602"/>
    <lineage>
        <taxon>Bacteria</taxon>
        <taxon>Bacillati</taxon>
        <taxon>Actinomycetota</taxon>
        <taxon>Actinomycetes</taxon>
        <taxon>Mycobacteriales</taxon>
        <taxon>Nocardiaceae</taxon>
        <taxon>Nocardia</taxon>
    </lineage>
</organism>
<evidence type="ECO:0000313" key="2">
    <source>
        <dbReference type="EMBL" id="QIS09158.1"/>
    </source>
</evidence>
<gene>
    <name evidence="2" type="ORF">F5544_06235</name>
</gene>
<dbReference type="EMBL" id="CP046172">
    <property type="protein sequence ID" value="QIS09158.1"/>
    <property type="molecule type" value="Genomic_DNA"/>
</dbReference>
<dbReference type="SUPFAM" id="SSF52799">
    <property type="entry name" value="(Phosphotyrosine protein) phosphatases II"/>
    <property type="match status" value="1"/>
</dbReference>
<keyword evidence="3" id="KW-1185">Reference proteome</keyword>
<dbReference type="RefSeq" id="WP_167472299.1">
    <property type="nucleotide sequence ID" value="NZ_CP046172.1"/>
</dbReference>
<proteinExistence type="predicted"/>
<dbReference type="InterPro" id="IPR029021">
    <property type="entry name" value="Prot-tyrosine_phosphatase-like"/>
</dbReference>
<dbReference type="InterPro" id="IPR000387">
    <property type="entry name" value="Tyr_Pase_dom"/>
</dbReference>
<dbReference type="Gene3D" id="3.90.190.10">
    <property type="entry name" value="Protein tyrosine phosphatase superfamily"/>
    <property type="match status" value="1"/>
</dbReference>
<evidence type="ECO:0000313" key="3">
    <source>
        <dbReference type="Proteomes" id="UP000503540"/>
    </source>
</evidence>